<dbReference type="InterPro" id="IPR024188">
    <property type="entry name" value="GltB"/>
</dbReference>
<keyword evidence="5" id="KW-1185">Reference proteome</keyword>
<dbReference type="CDD" id="cd02808">
    <property type="entry name" value="GltS_FMN"/>
    <property type="match status" value="1"/>
</dbReference>
<proteinExistence type="inferred from homology"/>
<protein>
    <submittedName>
        <fullName evidence="4">Glutamate synthase domain-containing protein 2</fullName>
    </submittedName>
</protein>
<dbReference type="OrthoDB" id="9758182at2"/>
<dbReference type="PIRSF" id="PIRSF006429">
    <property type="entry name" value="GOGAT_lg_2"/>
    <property type="match status" value="1"/>
</dbReference>
<evidence type="ECO:0000259" key="3">
    <source>
        <dbReference type="Pfam" id="PF01645"/>
    </source>
</evidence>
<reference evidence="4 5" key="1">
    <citation type="submission" date="2017-05" db="EMBL/GenBank/DDBJ databases">
        <authorList>
            <person name="Varghese N."/>
            <person name="Submissions S."/>
        </authorList>
    </citation>
    <scope>NUCLEOTIDE SEQUENCE [LARGE SCALE GENOMIC DNA]</scope>
    <source>
        <strain evidence="4 5">DSM 45474</strain>
    </source>
</reference>
<dbReference type="GO" id="GO:0015930">
    <property type="term" value="F:glutamate synthase activity"/>
    <property type="evidence" value="ECO:0007669"/>
    <property type="project" value="InterPro"/>
</dbReference>
<accession>A0A521CK51</accession>
<evidence type="ECO:0000313" key="4">
    <source>
        <dbReference type="EMBL" id="SMO59839.1"/>
    </source>
</evidence>
<dbReference type="InterPro" id="IPR013785">
    <property type="entry name" value="Aldolase_TIM"/>
</dbReference>
<evidence type="ECO:0000256" key="1">
    <source>
        <dbReference type="ARBA" id="ARBA00009716"/>
    </source>
</evidence>
<feature type="domain" description="Glutamate synthase" evidence="3">
    <location>
        <begin position="100"/>
        <end position="410"/>
    </location>
</feature>
<dbReference type="PANTHER" id="PTHR43819">
    <property type="entry name" value="ARCHAEAL-TYPE GLUTAMATE SYNTHASE [NADPH]"/>
    <property type="match status" value="1"/>
</dbReference>
<dbReference type="Gene3D" id="3.20.20.70">
    <property type="entry name" value="Aldolase class I"/>
    <property type="match status" value="1"/>
</dbReference>
<dbReference type="InterPro" id="IPR002932">
    <property type="entry name" value="Glu_synthdom"/>
</dbReference>
<dbReference type="SUPFAM" id="SSF51395">
    <property type="entry name" value="FMN-linked oxidoreductases"/>
    <property type="match status" value="1"/>
</dbReference>
<dbReference type="Proteomes" id="UP000315636">
    <property type="component" value="Unassembled WGS sequence"/>
</dbReference>
<comment type="similarity">
    <text evidence="1 2">Belongs to the glutamate synthase family.</text>
</comment>
<name>A0A521CK51_9BACL</name>
<evidence type="ECO:0000313" key="5">
    <source>
        <dbReference type="Proteomes" id="UP000315636"/>
    </source>
</evidence>
<sequence>MLSWLVKRLTNTVVDSIVNRLMQDPYTENLFSFVTIAQKLNPRGIMEATMRAESGKPIHRPLGSPVVRSSWHQLLFNPVHLHRLPTQDGVNIRTKTTIGPQAKKPLHLEIPILISGMSYGGALGLKAKMGLARGAAMAGTATNSGEAPLVLEERREARYFIGQYNRGGWMNDHDSLSQLDAIEIQLGQGAQGAAPMGSSSWQMDESFRKRFHIPKGEDAPIHTRLEGVNRPEEFPPLVRHLRETYGVPVGLKVCAGHYIEKELDIALEGGIDYIVVDGAEAGTHGGPTILQDDLGLPTLQALGRTIRHLEKQGVKKGVSVIAAGGLTTPGHFLKAMALGADAVYIGSIALVSMLHTQFNIASPWEPPVQVLLYQGKFKEDFNVEQGAEHLAKFLKSCVEEMKMIAYALGKTDLQQIDRNDLVSLDRELARLLGVDYAGHPREEQNLAWTEEQDPWLFSTSEDFFTGQGEEISPRIYH</sequence>
<evidence type="ECO:0000256" key="2">
    <source>
        <dbReference type="PIRNR" id="PIRNR006429"/>
    </source>
</evidence>
<dbReference type="RefSeq" id="WP_142505124.1">
    <property type="nucleotide sequence ID" value="NZ_FXTI01000004.1"/>
</dbReference>
<organism evidence="4 5">
    <name type="scientific">Melghirimyces algeriensis</name>
    <dbReference type="NCBI Taxonomy" id="910412"/>
    <lineage>
        <taxon>Bacteria</taxon>
        <taxon>Bacillati</taxon>
        <taxon>Bacillota</taxon>
        <taxon>Bacilli</taxon>
        <taxon>Bacillales</taxon>
        <taxon>Thermoactinomycetaceae</taxon>
        <taxon>Melghirimyces</taxon>
    </lineage>
</organism>
<gene>
    <name evidence="4" type="ORF">SAMN06264849_10439</name>
</gene>
<dbReference type="Pfam" id="PF01645">
    <property type="entry name" value="Glu_synthase"/>
    <property type="match status" value="1"/>
</dbReference>
<dbReference type="EMBL" id="FXTI01000004">
    <property type="protein sequence ID" value="SMO59839.1"/>
    <property type="molecule type" value="Genomic_DNA"/>
</dbReference>
<dbReference type="GO" id="GO:0006537">
    <property type="term" value="P:glutamate biosynthetic process"/>
    <property type="evidence" value="ECO:0007669"/>
    <property type="project" value="InterPro"/>
</dbReference>
<dbReference type="PANTHER" id="PTHR43819:SF1">
    <property type="entry name" value="ARCHAEAL-TYPE GLUTAMATE SYNTHASE [NADPH]"/>
    <property type="match status" value="1"/>
</dbReference>
<dbReference type="AlphaFoldDB" id="A0A521CK51"/>